<keyword evidence="6" id="KW-1185">Reference proteome</keyword>
<evidence type="ECO:0000256" key="4">
    <source>
        <dbReference type="PIRSR" id="PIRSR004846-1"/>
    </source>
</evidence>
<evidence type="ECO:0000313" key="5">
    <source>
        <dbReference type="EMBL" id="GLY90143.1"/>
    </source>
</evidence>
<dbReference type="EMBL" id="BSTK01000015">
    <property type="protein sequence ID" value="GLY90143.1"/>
    <property type="molecule type" value="Genomic_DNA"/>
</dbReference>
<name>A0A9W6VYJ6_9ACTN</name>
<sequence>MPYFTRLASVVAVTLALGGCGIASGDARFTLKVLAASSLTDAFGELGTAYQQANRHVTRVQFEFGGSQEAAGDIDDGEHADVLATADSASMDIADGKTTDRRPFAYGAMTIAVAPGNPRHIRQLSDLADPRLRVVLGGPIVPVGRYAAQVLAKAGVQVRPSSEEADARTVLTRVRTGAADAGIVYVTDMRSAGVSASSVAIPALQNVTATYFAAAVRRSDHGDAAKAFVTWLTSSTARTILRKYGFLTG</sequence>
<accession>A0A9W6VYJ6</accession>
<dbReference type="PANTHER" id="PTHR30632">
    <property type="entry name" value="MOLYBDATE-BINDING PERIPLASMIC PROTEIN"/>
    <property type="match status" value="1"/>
</dbReference>
<dbReference type="Proteomes" id="UP001165074">
    <property type="component" value="Unassembled WGS sequence"/>
</dbReference>
<dbReference type="Gene3D" id="3.40.190.10">
    <property type="entry name" value="Periplasmic binding protein-like II"/>
    <property type="match status" value="2"/>
</dbReference>
<keyword evidence="2 4" id="KW-0479">Metal-binding</keyword>
<dbReference type="PIRSF" id="PIRSF004846">
    <property type="entry name" value="ModA"/>
    <property type="match status" value="1"/>
</dbReference>
<comment type="caution">
    <text evidence="5">The sequence shown here is derived from an EMBL/GenBank/DDBJ whole genome shotgun (WGS) entry which is preliminary data.</text>
</comment>
<dbReference type="InterPro" id="IPR005950">
    <property type="entry name" value="ModA"/>
</dbReference>
<dbReference type="PANTHER" id="PTHR30632:SF0">
    <property type="entry name" value="SULFATE-BINDING PROTEIN"/>
    <property type="match status" value="1"/>
</dbReference>
<feature type="binding site" evidence="4">
    <location>
        <position position="38"/>
    </location>
    <ligand>
        <name>molybdate</name>
        <dbReference type="ChEBI" id="CHEBI:36264"/>
    </ligand>
</feature>
<keyword evidence="4" id="KW-0500">Molybdenum</keyword>
<feature type="binding site" evidence="4">
    <location>
        <position position="67"/>
    </location>
    <ligand>
        <name>molybdate</name>
        <dbReference type="ChEBI" id="CHEBI:36264"/>
    </ligand>
</feature>
<evidence type="ECO:0000256" key="3">
    <source>
        <dbReference type="ARBA" id="ARBA00022729"/>
    </source>
</evidence>
<dbReference type="PROSITE" id="PS51257">
    <property type="entry name" value="PROKAR_LIPOPROTEIN"/>
    <property type="match status" value="1"/>
</dbReference>
<dbReference type="GO" id="GO:0046872">
    <property type="term" value="F:metal ion binding"/>
    <property type="evidence" value="ECO:0007669"/>
    <property type="project" value="UniProtKB-KW"/>
</dbReference>
<proteinExistence type="inferred from homology"/>
<reference evidence="5" key="1">
    <citation type="submission" date="2023-03" db="EMBL/GenBank/DDBJ databases">
        <title>Actinoallomurus iriomotensis NBRC 103684.</title>
        <authorList>
            <person name="Ichikawa N."/>
            <person name="Sato H."/>
            <person name="Tonouchi N."/>
        </authorList>
    </citation>
    <scope>NUCLEOTIDE SEQUENCE</scope>
    <source>
        <strain evidence="5">NBRC 103684</strain>
    </source>
</reference>
<dbReference type="Pfam" id="PF13531">
    <property type="entry name" value="SBP_bac_11"/>
    <property type="match status" value="1"/>
</dbReference>
<dbReference type="RefSeq" id="WP_285580809.1">
    <property type="nucleotide sequence ID" value="NZ_BSTK01000015.1"/>
</dbReference>
<evidence type="ECO:0000313" key="6">
    <source>
        <dbReference type="Proteomes" id="UP001165074"/>
    </source>
</evidence>
<organism evidence="5 6">
    <name type="scientific">Actinoallomurus iriomotensis</name>
    <dbReference type="NCBI Taxonomy" id="478107"/>
    <lineage>
        <taxon>Bacteria</taxon>
        <taxon>Bacillati</taxon>
        <taxon>Actinomycetota</taxon>
        <taxon>Actinomycetes</taxon>
        <taxon>Streptosporangiales</taxon>
        <taxon>Thermomonosporaceae</taxon>
        <taxon>Actinoallomurus</taxon>
    </lineage>
</organism>
<evidence type="ECO:0000256" key="1">
    <source>
        <dbReference type="ARBA" id="ARBA00009175"/>
    </source>
</evidence>
<dbReference type="AlphaFoldDB" id="A0A9W6VYJ6"/>
<dbReference type="GO" id="GO:0030973">
    <property type="term" value="F:molybdate ion binding"/>
    <property type="evidence" value="ECO:0007669"/>
    <property type="project" value="TreeGrafter"/>
</dbReference>
<evidence type="ECO:0000256" key="2">
    <source>
        <dbReference type="ARBA" id="ARBA00022723"/>
    </source>
</evidence>
<keyword evidence="3" id="KW-0732">Signal</keyword>
<dbReference type="NCBIfam" id="TIGR01256">
    <property type="entry name" value="modA"/>
    <property type="match status" value="1"/>
</dbReference>
<protein>
    <submittedName>
        <fullName evidence="5">Molybdenum ABC transporter ModA, periplasmic</fullName>
    </submittedName>
</protein>
<feature type="binding site" evidence="4">
    <location>
        <position position="185"/>
    </location>
    <ligand>
        <name>molybdate</name>
        <dbReference type="ChEBI" id="CHEBI:36264"/>
    </ligand>
</feature>
<gene>
    <name evidence="5" type="ORF">Airi02_080720</name>
</gene>
<dbReference type="SUPFAM" id="SSF53850">
    <property type="entry name" value="Periplasmic binding protein-like II"/>
    <property type="match status" value="1"/>
</dbReference>
<dbReference type="InterPro" id="IPR050682">
    <property type="entry name" value="ModA/WtpA"/>
</dbReference>
<dbReference type="GO" id="GO:0015689">
    <property type="term" value="P:molybdate ion transport"/>
    <property type="evidence" value="ECO:0007669"/>
    <property type="project" value="InterPro"/>
</dbReference>
<comment type="similarity">
    <text evidence="1">Belongs to the bacterial solute-binding protein ModA family.</text>
</comment>